<comment type="caution">
    <text evidence="2">The sequence shown here is derived from an EMBL/GenBank/DDBJ whole genome shotgun (WGS) entry which is preliminary data.</text>
</comment>
<evidence type="ECO:0000313" key="2">
    <source>
        <dbReference type="EMBL" id="CAB4028324.1"/>
    </source>
</evidence>
<name>A0A6S7JE28_PARCT</name>
<sequence length="113" mass="12568">MELTATIKKMLHDSRSRDQPSTEKDSRTIDADCDHSTNTTLLEDIMLTPDHVAAVLRTLDYDKAYGPDGIPARVLTETASVIAPSLCDLFRQQVTAHWNSTERLGTGQCRSCF</sequence>
<proteinExistence type="predicted"/>
<feature type="region of interest" description="Disordered" evidence="1">
    <location>
        <begin position="1"/>
        <end position="30"/>
    </location>
</feature>
<dbReference type="EMBL" id="CACRXK020015405">
    <property type="protein sequence ID" value="CAB4028324.1"/>
    <property type="molecule type" value="Genomic_DNA"/>
</dbReference>
<accession>A0A6S7JE28</accession>
<feature type="compositionally biased region" description="Basic and acidic residues" evidence="1">
    <location>
        <begin position="10"/>
        <end position="30"/>
    </location>
</feature>
<dbReference type="Proteomes" id="UP001152795">
    <property type="component" value="Unassembled WGS sequence"/>
</dbReference>
<dbReference type="AlphaFoldDB" id="A0A6S7JE28"/>
<organism evidence="2 3">
    <name type="scientific">Paramuricea clavata</name>
    <name type="common">Red gorgonian</name>
    <name type="synonym">Violescent sea-whip</name>
    <dbReference type="NCBI Taxonomy" id="317549"/>
    <lineage>
        <taxon>Eukaryota</taxon>
        <taxon>Metazoa</taxon>
        <taxon>Cnidaria</taxon>
        <taxon>Anthozoa</taxon>
        <taxon>Octocorallia</taxon>
        <taxon>Malacalcyonacea</taxon>
        <taxon>Plexauridae</taxon>
        <taxon>Paramuricea</taxon>
    </lineage>
</organism>
<keyword evidence="3" id="KW-1185">Reference proteome</keyword>
<protein>
    <submittedName>
        <fullName evidence="2">Uncharacterized protein</fullName>
    </submittedName>
</protein>
<evidence type="ECO:0000256" key="1">
    <source>
        <dbReference type="SAM" id="MobiDB-lite"/>
    </source>
</evidence>
<dbReference type="OrthoDB" id="10065625at2759"/>
<gene>
    <name evidence="2" type="ORF">PACLA_8A025147</name>
</gene>
<reference evidence="2" key="1">
    <citation type="submission" date="2020-04" db="EMBL/GenBank/DDBJ databases">
        <authorList>
            <person name="Alioto T."/>
            <person name="Alioto T."/>
            <person name="Gomez Garrido J."/>
        </authorList>
    </citation>
    <scope>NUCLEOTIDE SEQUENCE</scope>
    <source>
        <strain evidence="2">A484AB</strain>
    </source>
</reference>
<evidence type="ECO:0000313" key="3">
    <source>
        <dbReference type="Proteomes" id="UP001152795"/>
    </source>
</evidence>